<feature type="domain" description="Zn(2)-C6 fungal-type" evidence="7">
    <location>
        <begin position="37"/>
        <end position="67"/>
    </location>
</feature>
<protein>
    <recommendedName>
        <fullName evidence="7">Zn(2)-C6 fungal-type domain-containing protein</fullName>
    </recommendedName>
</protein>
<proteinExistence type="predicted"/>
<evidence type="ECO:0000259" key="7">
    <source>
        <dbReference type="PROSITE" id="PS50048"/>
    </source>
</evidence>
<dbReference type="InterPro" id="IPR001138">
    <property type="entry name" value="Zn2Cys6_DnaBD"/>
</dbReference>
<dbReference type="GO" id="GO:0008270">
    <property type="term" value="F:zinc ion binding"/>
    <property type="evidence" value="ECO:0007669"/>
    <property type="project" value="InterPro"/>
</dbReference>
<dbReference type="SUPFAM" id="SSF57701">
    <property type="entry name" value="Zn2/Cys6 DNA-binding domain"/>
    <property type="match status" value="1"/>
</dbReference>
<feature type="compositionally biased region" description="Low complexity" evidence="6">
    <location>
        <begin position="123"/>
        <end position="145"/>
    </location>
</feature>
<feature type="region of interest" description="Disordered" evidence="6">
    <location>
        <begin position="660"/>
        <end position="748"/>
    </location>
</feature>
<keyword evidence="5" id="KW-0539">Nucleus</keyword>
<dbReference type="Gene3D" id="4.10.240.10">
    <property type="entry name" value="Zn(2)-C6 fungal-type DNA-binding domain"/>
    <property type="match status" value="1"/>
</dbReference>
<dbReference type="Pfam" id="PF00172">
    <property type="entry name" value="Zn_clus"/>
    <property type="match status" value="1"/>
</dbReference>
<keyword evidence="9" id="KW-1185">Reference proteome</keyword>
<dbReference type="Proteomes" id="UP000244855">
    <property type="component" value="Unassembled WGS sequence"/>
</dbReference>
<dbReference type="GO" id="GO:0006351">
    <property type="term" value="P:DNA-templated transcription"/>
    <property type="evidence" value="ECO:0007669"/>
    <property type="project" value="InterPro"/>
</dbReference>
<dbReference type="SMART" id="SM00066">
    <property type="entry name" value="GAL4"/>
    <property type="match status" value="1"/>
</dbReference>
<dbReference type="OrthoDB" id="5297881at2759"/>
<dbReference type="GO" id="GO:0000981">
    <property type="term" value="F:DNA-binding transcription factor activity, RNA polymerase II-specific"/>
    <property type="evidence" value="ECO:0007669"/>
    <property type="project" value="InterPro"/>
</dbReference>
<evidence type="ECO:0000256" key="1">
    <source>
        <dbReference type="ARBA" id="ARBA00004123"/>
    </source>
</evidence>
<feature type="region of interest" description="Disordered" evidence="6">
    <location>
        <begin position="95"/>
        <end position="146"/>
    </location>
</feature>
<evidence type="ECO:0000313" key="9">
    <source>
        <dbReference type="Proteomes" id="UP000244855"/>
    </source>
</evidence>
<evidence type="ECO:0000256" key="3">
    <source>
        <dbReference type="ARBA" id="ARBA00023015"/>
    </source>
</evidence>
<dbReference type="CDD" id="cd00067">
    <property type="entry name" value="GAL4"/>
    <property type="match status" value="1"/>
</dbReference>
<name>A0A2V1ECC6_9PLEO</name>
<feature type="region of interest" description="Disordered" evidence="6">
    <location>
        <begin position="770"/>
        <end position="871"/>
    </location>
</feature>
<gene>
    <name evidence="8" type="ORF">DM02DRAFT_237732</name>
</gene>
<evidence type="ECO:0000256" key="2">
    <source>
        <dbReference type="ARBA" id="ARBA00022723"/>
    </source>
</evidence>
<dbReference type="GO" id="GO:0005634">
    <property type="term" value="C:nucleus"/>
    <property type="evidence" value="ECO:0007669"/>
    <property type="project" value="UniProtKB-SubCell"/>
</dbReference>
<evidence type="ECO:0000313" key="8">
    <source>
        <dbReference type="EMBL" id="PVI07976.1"/>
    </source>
</evidence>
<dbReference type="InterPro" id="IPR050815">
    <property type="entry name" value="TF_fung"/>
</dbReference>
<keyword evidence="3" id="KW-0805">Transcription regulation</keyword>
<accession>A0A2V1ECC6</accession>
<dbReference type="Pfam" id="PF04082">
    <property type="entry name" value="Fungal_trans"/>
    <property type="match status" value="1"/>
</dbReference>
<dbReference type="InterPro" id="IPR036864">
    <property type="entry name" value="Zn2-C6_fun-type_DNA-bd_sf"/>
</dbReference>
<dbReference type="CDD" id="cd12148">
    <property type="entry name" value="fungal_TF_MHR"/>
    <property type="match status" value="1"/>
</dbReference>
<dbReference type="PANTHER" id="PTHR47338">
    <property type="entry name" value="ZN(II)2CYS6 TRANSCRIPTION FACTOR (EUROFUNG)-RELATED"/>
    <property type="match status" value="1"/>
</dbReference>
<evidence type="ECO:0000256" key="4">
    <source>
        <dbReference type="ARBA" id="ARBA00023163"/>
    </source>
</evidence>
<dbReference type="PROSITE" id="PS50048">
    <property type="entry name" value="ZN2_CY6_FUNGAL_2"/>
    <property type="match status" value="1"/>
</dbReference>
<organism evidence="8 9">
    <name type="scientific">Periconia macrospinosa</name>
    <dbReference type="NCBI Taxonomy" id="97972"/>
    <lineage>
        <taxon>Eukaryota</taxon>
        <taxon>Fungi</taxon>
        <taxon>Dikarya</taxon>
        <taxon>Ascomycota</taxon>
        <taxon>Pezizomycotina</taxon>
        <taxon>Dothideomycetes</taxon>
        <taxon>Pleosporomycetidae</taxon>
        <taxon>Pleosporales</taxon>
        <taxon>Massarineae</taxon>
        <taxon>Periconiaceae</taxon>
        <taxon>Periconia</taxon>
    </lineage>
</organism>
<keyword evidence="2" id="KW-0479">Metal-binding</keyword>
<comment type="subcellular location">
    <subcellularLocation>
        <location evidence="1">Nucleus</location>
    </subcellularLocation>
</comment>
<keyword evidence="4" id="KW-0804">Transcription</keyword>
<dbReference type="InterPro" id="IPR007219">
    <property type="entry name" value="XnlR_reg_dom"/>
</dbReference>
<dbReference type="GO" id="GO:0003677">
    <property type="term" value="F:DNA binding"/>
    <property type="evidence" value="ECO:0007669"/>
    <property type="project" value="InterPro"/>
</dbReference>
<sequence length="871" mass="95390">MTTEVEQPPVVAMSRPQIGIDRLPTRRVSNEPREAMNCKSCRKRKIKCNRTRPTCEACQVFNCACIYDAVPKKRGPKTDVLEALLKRVDGLEKRLHTEGKSDAPDAETEASTAGEDATTESQSSTMAANPSASSAAAASASSSHARPTLEIAPHRASSAKQLMSPVEPSLQTPNIAPAEALLDTYFARIDGKPYFILDETTTRQKFQANRLPSYLALAIYAVSARYTPQFGGYNNAVRYGHDYARRARQEIDIDEPSIEALQALMLLSQASFQMGKGKKTYMLLTSAISMAFALDLHRELPPALKVSQGEREGRRRLFWSCYLMDRFAAAGSKRPSLISDECIVLRLPSWHMHHGGMLLEGDYFSNGSNLQYMVGAGKAGHGGMGMLIGITKILGITNRYLAAGGVKGDSHFPWHSLSNLSKIRQELDIWASETQDTFTSLESLFGQPDSTILVLSKLVYHLIHCLIYRPFLPVDLAELSGTSQHQSWQIEATNMCFLHANAIAELVEIGRASSIIDWPAFVGYCVCTAGTIHVHGAHYRGREGEVFSVSPEFLSREMHQLSDLRFIWAGIQHQRDTLQNIYGRHSEFVKSLGTNPMRFSPVFQLEDFFDRYPGQKFDGAHVTFQDVQVEGIHESISSYNIDRRSNSIYMNNMVASQPVYHQQPPTLPSSSTHGSGGPPSKKRRATTSSTSRPSVQHVAPPIPTPTSATHPPVTMTMGSAMMAQDPKDNRTSSPTSLPPFTPPSANNTLNHSVGSLNLPFSPNFTFSPLPQIPSLAPTPTPAHAQPQHPPAPAAPSAHQTDSNKPTSSFDPALNMPTPYDHPTPGGASTSGSVHTDPDKDPFLSLLEQLAENEVSRGGPSELDFFLSGRNA</sequence>
<dbReference type="STRING" id="97972.A0A2V1ECC6"/>
<dbReference type="EMBL" id="KZ805302">
    <property type="protein sequence ID" value="PVI07976.1"/>
    <property type="molecule type" value="Genomic_DNA"/>
</dbReference>
<evidence type="ECO:0000256" key="6">
    <source>
        <dbReference type="SAM" id="MobiDB-lite"/>
    </source>
</evidence>
<reference evidence="8 9" key="1">
    <citation type="journal article" date="2018" name="Sci. Rep.">
        <title>Comparative genomics provides insights into the lifestyle and reveals functional heterogeneity of dark septate endophytic fungi.</title>
        <authorList>
            <person name="Knapp D.G."/>
            <person name="Nemeth J.B."/>
            <person name="Barry K."/>
            <person name="Hainaut M."/>
            <person name="Henrissat B."/>
            <person name="Johnson J."/>
            <person name="Kuo A."/>
            <person name="Lim J.H.P."/>
            <person name="Lipzen A."/>
            <person name="Nolan M."/>
            <person name="Ohm R.A."/>
            <person name="Tamas L."/>
            <person name="Grigoriev I.V."/>
            <person name="Spatafora J.W."/>
            <person name="Nagy L.G."/>
            <person name="Kovacs G.M."/>
        </authorList>
    </citation>
    <scope>NUCLEOTIDE SEQUENCE [LARGE SCALE GENOMIC DNA]</scope>
    <source>
        <strain evidence="8 9">DSE2036</strain>
    </source>
</reference>
<evidence type="ECO:0000256" key="5">
    <source>
        <dbReference type="ARBA" id="ARBA00023242"/>
    </source>
</evidence>
<dbReference type="AlphaFoldDB" id="A0A2V1ECC6"/>
<dbReference type="PANTHER" id="PTHR47338:SF4">
    <property type="entry name" value="ZN(II)2CYS6 TRANSCRIPTION FACTOR (EUROFUNG)"/>
    <property type="match status" value="1"/>
</dbReference>
<dbReference type="SMART" id="SM00906">
    <property type="entry name" value="Fungal_trans"/>
    <property type="match status" value="1"/>
</dbReference>